<dbReference type="VEuPathDB" id="FungiDB:HMPREF1544_00031"/>
<dbReference type="Proteomes" id="UP000014254">
    <property type="component" value="Unassembled WGS sequence"/>
</dbReference>
<accession>S2JWZ1</accession>
<evidence type="ECO:0000313" key="2">
    <source>
        <dbReference type="EMBL" id="EPB92957.1"/>
    </source>
</evidence>
<gene>
    <name evidence="2" type="ORF">HMPREF1544_00031</name>
</gene>
<keyword evidence="3" id="KW-1185">Reference proteome</keyword>
<sequence>MSNTSWFKLPSFLYKQFKSSTMQAPPPPPPQNDMSNEKVIPTTSVPWIPKIPSKKSNTSLNHVASAINSTHSAPSCPSDLLETDPAEQDTNNIDGSIHNKDIVPLRQFLRYSMNRSDQRNFHRRRLVRPSSPKYEIEWQKNQWLQLDDSTNKQIEHLRKNGFTKIAIRKDTCLKKHIRYSNPSDMDVLLELSFDFCDKSITSQDKQQEPIVCHQPRQFAVRRTQWWRTTYHVAEAYLPDWVDPDLCCDAVMMDAPSVLAAMTDNYSRSSLSSSVQHQPKMPDTPIVSQKSSFLHLQHHHQQQEDQWSYKPLQYSNPPFLMDKPALVIA</sequence>
<dbReference type="eggNOG" id="ENOG502TA4R">
    <property type="taxonomic scope" value="Eukaryota"/>
</dbReference>
<protein>
    <submittedName>
        <fullName evidence="2">Uncharacterized protein</fullName>
    </submittedName>
</protein>
<organism evidence="2 3">
    <name type="scientific">Mucor circinelloides f. circinelloides (strain 1006PhL)</name>
    <name type="common">Mucormycosis agent</name>
    <name type="synonym">Calyptromyces circinelloides</name>
    <dbReference type="NCBI Taxonomy" id="1220926"/>
    <lineage>
        <taxon>Eukaryota</taxon>
        <taxon>Fungi</taxon>
        <taxon>Fungi incertae sedis</taxon>
        <taxon>Mucoromycota</taxon>
        <taxon>Mucoromycotina</taxon>
        <taxon>Mucoromycetes</taxon>
        <taxon>Mucorales</taxon>
        <taxon>Mucorineae</taxon>
        <taxon>Mucoraceae</taxon>
        <taxon>Mucor</taxon>
    </lineage>
</organism>
<proteinExistence type="predicted"/>
<feature type="region of interest" description="Disordered" evidence="1">
    <location>
        <begin position="69"/>
        <end position="97"/>
    </location>
</feature>
<dbReference type="AlphaFoldDB" id="S2JWZ1"/>
<name>S2JWZ1_MUCC1</name>
<evidence type="ECO:0000256" key="1">
    <source>
        <dbReference type="SAM" id="MobiDB-lite"/>
    </source>
</evidence>
<dbReference type="EMBL" id="KE123896">
    <property type="protein sequence ID" value="EPB92957.1"/>
    <property type="molecule type" value="Genomic_DNA"/>
</dbReference>
<dbReference type="OMA" id="EPIVCHQ"/>
<dbReference type="InParanoid" id="S2JWZ1"/>
<reference evidence="3" key="1">
    <citation type="submission" date="2013-05" db="EMBL/GenBank/DDBJ databases">
        <title>The Genome sequence of Mucor circinelloides f. circinelloides 1006PhL.</title>
        <authorList>
            <consortium name="The Broad Institute Genomics Platform"/>
            <person name="Cuomo C."/>
            <person name="Earl A."/>
            <person name="Findley K."/>
            <person name="Lee S.C."/>
            <person name="Walker B."/>
            <person name="Young S."/>
            <person name="Zeng Q."/>
            <person name="Gargeya S."/>
            <person name="Fitzgerald M."/>
            <person name="Haas B."/>
            <person name="Abouelleil A."/>
            <person name="Allen A.W."/>
            <person name="Alvarado L."/>
            <person name="Arachchi H.M."/>
            <person name="Berlin A.M."/>
            <person name="Chapman S.B."/>
            <person name="Gainer-Dewar J."/>
            <person name="Goldberg J."/>
            <person name="Griggs A."/>
            <person name="Gujja S."/>
            <person name="Hansen M."/>
            <person name="Howarth C."/>
            <person name="Imamovic A."/>
            <person name="Ireland A."/>
            <person name="Larimer J."/>
            <person name="McCowan C."/>
            <person name="Murphy C."/>
            <person name="Pearson M."/>
            <person name="Poon T.W."/>
            <person name="Priest M."/>
            <person name="Roberts A."/>
            <person name="Saif S."/>
            <person name="Shea T."/>
            <person name="Sisk P."/>
            <person name="Sykes S."/>
            <person name="Wortman J."/>
            <person name="Nusbaum C."/>
            <person name="Birren B."/>
        </authorList>
    </citation>
    <scope>NUCLEOTIDE SEQUENCE [LARGE SCALE GENOMIC DNA]</scope>
    <source>
        <strain evidence="3">1006PhL</strain>
    </source>
</reference>
<evidence type="ECO:0000313" key="3">
    <source>
        <dbReference type="Proteomes" id="UP000014254"/>
    </source>
</evidence>
<dbReference type="OrthoDB" id="2216037at2759"/>